<dbReference type="AlphaFoldDB" id="R0KVC2"/>
<proteinExistence type="predicted"/>
<evidence type="ECO:0000256" key="1">
    <source>
        <dbReference type="SAM" id="MobiDB-lite"/>
    </source>
</evidence>
<evidence type="ECO:0000313" key="2">
    <source>
        <dbReference type="EMBL" id="EOA97228.1"/>
    </source>
</evidence>
<dbReference type="EMBL" id="KB743740">
    <property type="protein sequence ID" value="EOA97228.1"/>
    <property type="molecule type" value="Genomic_DNA"/>
</dbReference>
<accession>R0KVC2</accession>
<organism evidence="2 3">
    <name type="scientific">Anas platyrhynchos</name>
    <name type="common">Mallard</name>
    <name type="synonym">Anas boschas</name>
    <dbReference type="NCBI Taxonomy" id="8839"/>
    <lineage>
        <taxon>Eukaryota</taxon>
        <taxon>Metazoa</taxon>
        <taxon>Chordata</taxon>
        <taxon>Craniata</taxon>
        <taxon>Vertebrata</taxon>
        <taxon>Euteleostomi</taxon>
        <taxon>Archelosauria</taxon>
        <taxon>Archosauria</taxon>
        <taxon>Dinosauria</taxon>
        <taxon>Saurischia</taxon>
        <taxon>Theropoda</taxon>
        <taxon>Coelurosauria</taxon>
        <taxon>Aves</taxon>
        <taxon>Neognathae</taxon>
        <taxon>Galloanserae</taxon>
        <taxon>Anseriformes</taxon>
        <taxon>Anatidae</taxon>
        <taxon>Anatinae</taxon>
        <taxon>Anas</taxon>
    </lineage>
</organism>
<feature type="region of interest" description="Disordered" evidence="1">
    <location>
        <begin position="111"/>
        <end position="158"/>
    </location>
</feature>
<feature type="compositionally biased region" description="Polar residues" evidence="1">
    <location>
        <begin position="1"/>
        <end position="22"/>
    </location>
</feature>
<feature type="compositionally biased region" description="Polar residues" evidence="1">
    <location>
        <begin position="289"/>
        <end position="300"/>
    </location>
</feature>
<protein>
    <submittedName>
        <fullName evidence="2">Uncharacterized protein</fullName>
    </submittedName>
</protein>
<feature type="region of interest" description="Disordered" evidence="1">
    <location>
        <begin position="1"/>
        <end position="25"/>
    </location>
</feature>
<reference evidence="3" key="1">
    <citation type="journal article" date="2013" name="Nat. Genet.">
        <title>The duck genome and transcriptome provide insight into an avian influenza virus reservoir species.</title>
        <authorList>
            <person name="Huang Y."/>
            <person name="Li Y."/>
            <person name="Burt D.W."/>
            <person name="Chen H."/>
            <person name="Zhang Y."/>
            <person name="Qian W."/>
            <person name="Kim H."/>
            <person name="Gan S."/>
            <person name="Zhao Y."/>
            <person name="Li J."/>
            <person name="Yi K."/>
            <person name="Feng H."/>
            <person name="Zhu P."/>
            <person name="Li B."/>
            <person name="Liu Q."/>
            <person name="Fairley S."/>
            <person name="Magor K.E."/>
            <person name="Du Z."/>
            <person name="Hu X."/>
            <person name="Goodman L."/>
            <person name="Tafer H."/>
            <person name="Vignal A."/>
            <person name="Lee T."/>
            <person name="Kim K.W."/>
            <person name="Sheng Z."/>
            <person name="An Y."/>
            <person name="Searle S."/>
            <person name="Herrero J."/>
            <person name="Groenen M.A."/>
            <person name="Crooijmans R.P."/>
            <person name="Faraut T."/>
            <person name="Cai Q."/>
            <person name="Webster R.G."/>
            <person name="Aldridge J.R."/>
            <person name="Warren W.C."/>
            <person name="Bartschat S."/>
            <person name="Kehr S."/>
            <person name="Marz M."/>
            <person name="Stadler P.F."/>
            <person name="Smith J."/>
            <person name="Kraus R.H."/>
            <person name="Zhao Y."/>
            <person name="Ren L."/>
            <person name="Fei J."/>
            <person name="Morisson M."/>
            <person name="Kaiser P."/>
            <person name="Griffin D.K."/>
            <person name="Rao M."/>
            <person name="Pitel F."/>
            <person name="Wang J."/>
            <person name="Li N."/>
        </authorList>
    </citation>
    <scope>NUCLEOTIDE SEQUENCE [LARGE SCALE GENOMIC DNA]</scope>
</reference>
<feature type="region of interest" description="Disordered" evidence="1">
    <location>
        <begin position="289"/>
        <end position="314"/>
    </location>
</feature>
<name>R0KVC2_ANAPL</name>
<keyword evidence="3" id="KW-1185">Reference proteome</keyword>
<evidence type="ECO:0000313" key="3">
    <source>
        <dbReference type="Proteomes" id="UP000296049"/>
    </source>
</evidence>
<dbReference type="Proteomes" id="UP000296049">
    <property type="component" value="Unassembled WGS sequence"/>
</dbReference>
<feature type="compositionally biased region" description="Basic and acidic residues" evidence="1">
    <location>
        <begin position="117"/>
        <end position="129"/>
    </location>
</feature>
<gene>
    <name evidence="2" type="ORF">Anapl_05050</name>
</gene>
<feature type="region of interest" description="Disordered" evidence="1">
    <location>
        <begin position="490"/>
        <end position="561"/>
    </location>
</feature>
<sequence length="561" mass="62083">MVQSYNTDESTTKSKSIPGESTSKLHERELDITVISETGDISVHSEQQQLFRMEQGLERANTSRKIVTERIYAQGTEREEKWNFNEGSQLPVVIPFYGAFTSNSERLQQQVCCSQARKPEPTPRSDYSPRGRLLSGSKGGYFKKLKRPSNTQAPGRCCRRAPKDLQHLQEKSSHMKQPHSDVWEAASPHCPKKLTRSSPKAQHWALNQERLLLSGNRLLPQSCPSNKLMNEEHPKENRDKRQFGACCQEPSPELELGVGLSCVLELHPEILLCALHPLRDDCQQLLSSGLPTEQDTSPSPGDTFPAHWPQQHPSRRVPAVGTLPQREAELHPRHSVVIAFKYSLIQHEGSSQAPPRLKTLVLNTTKLFQESNIWELFQTARVQSLIFDTKAGKMFLCAPSSLGGPPPFLRLSDSLCHGATLTISADLCSAFGLHFQQAPMFKRKPGLQPPAGGPQLHRSSCQSSTGDLIFAEESSGQRPPTTIGAANYLQLFPPSDSPQPAKFASGKPCPLHEGQPTRSSMEEQAGTSHQNRMAPAGWGGKAISNRWTKGAGKSSHTEQVK</sequence>